<dbReference type="Pfam" id="PF03330">
    <property type="entry name" value="DPBB_1"/>
    <property type="match status" value="1"/>
</dbReference>
<dbReference type="Proteomes" id="UP001634007">
    <property type="component" value="Unassembled WGS sequence"/>
</dbReference>
<accession>A0ABD3KZE1</accession>
<dbReference type="PROSITE" id="PS50842">
    <property type="entry name" value="EXPANSIN_EG45"/>
    <property type="match status" value="1"/>
</dbReference>
<evidence type="ECO:0000313" key="2">
    <source>
        <dbReference type="EMBL" id="KAL3745069.1"/>
    </source>
</evidence>
<dbReference type="InterPro" id="IPR007112">
    <property type="entry name" value="Expansin/allergen_DPBB_dom"/>
</dbReference>
<dbReference type="PANTHER" id="PTHR47480:SF1">
    <property type="entry name" value="EG45-LIKE DOMAIN CONTAINING PROTEIN 1"/>
    <property type="match status" value="1"/>
</dbReference>
<gene>
    <name evidence="2" type="ORF">ACJRO7_014217</name>
</gene>
<name>A0ABD3KZE1_EUCGL</name>
<dbReference type="SUPFAM" id="SSF50685">
    <property type="entry name" value="Barwin-like endoglucanases"/>
    <property type="match status" value="1"/>
</dbReference>
<evidence type="ECO:0000259" key="1">
    <source>
        <dbReference type="PROSITE" id="PS50842"/>
    </source>
</evidence>
<dbReference type="AlphaFoldDB" id="A0ABD3KZE1"/>
<dbReference type="PANTHER" id="PTHR47480">
    <property type="entry name" value="EG45-LIKE DOMAIN CONTAINING PROTEIN"/>
    <property type="match status" value="1"/>
</dbReference>
<dbReference type="InterPro" id="IPR036908">
    <property type="entry name" value="RlpA-like_sf"/>
</dbReference>
<dbReference type="InterPro" id="IPR009009">
    <property type="entry name" value="RlpA-like_DPBB"/>
</dbReference>
<dbReference type="CDD" id="cd22269">
    <property type="entry name" value="DPBB_EG45-like"/>
    <property type="match status" value="1"/>
</dbReference>
<evidence type="ECO:0000313" key="3">
    <source>
        <dbReference type="Proteomes" id="UP001634007"/>
    </source>
</evidence>
<proteinExistence type="predicted"/>
<feature type="domain" description="Expansin-like EG45" evidence="1">
    <location>
        <begin position="70"/>
        <end position="176"/>
    </location>
</feature>
<organism evidence="2 3">
    <name type="scientific">Eucalyptus globulus</name>
    <name type="common">Tasmanian blue gum</name>
    <dbReference type="NCBI Taxonomy" id="34317"/>
    <lineage>
        <taxon>Eukaryota</taxon>
        <taxon>Viridiplantae</taxon>
        <taxon>Streptophyta</taxon>
        <taxon>Embryophyta</taxon>
        <taxon>Tracheophyta</taxon>
        <taxon>Spermatophyta</taxon>
        <taxon>Magnoliopsida</taxon>
        <taxon>eudicotyledons</taxon>
        <taxon>Gunneridae</taxon>
        <taxon>Pentapetalae</taxon>
        <taxon>rosids</taxon>
        <taxon>malvids</taxon>
        <taxon>Myrtales</taxon>
        <taxon>Myrtaceae</taxon>
        <taxon>Myrtoideae</taxon>
        <taxon>Eucalypteae</taxon>
        <taxon>Eucalyptus</taxon>
    </lineage>
</organism>
<dbReference type="EMBL" id="JBJKBG010000003">
    <property type="protein sequence ID" value="KAL3745069.1"/>
    <property type="molecule type" value="Genomic_DNA"/>
</dbReference>
<protein>
    <recommendedName>
        <fullName evidence="1">Expansin-like EG45 domain-containing protein</fullName>
    </recommendedName>
</protein>
<reference evidence="2 3" key="1">
    <citation type="submission" date="2024-11" db="EMBL/GenBank/DDBJ databases">
        <title>Chromosome-level genome assembly of Eucalyptus globulus Labill. provides insights into its genome evolution.</title>
        <authorList>
            <person name="Li X."/>
        </authorList>
    </citation>
    <scope>NUCLEOTIDE SEQUENCE [LARGE SCALE GENOMIC DNA]</scope>
    <source>
        <strain evidence="2">CL2024</strain>
        <tissue evidence="2">Fresh tender leaves</tissue>
    </source>
</reference>
<sequence>MEEISVDFDGIYAHNFPPPLRLPNMFIKRSLPARLHPCFLLVLASTISEIAFMARGDVGTASHYTPPYQPTECYGGDPSQFPSSNLFAAAGDGVWDNGAACGRQYLVRCISASKSGTCIPERTIQIKIVDYALSSSSAAVASKQSVTGATLVLSQTAFGAIANSSVDSINVEFQQV</sequence>
<dbReference type="Gene3D" id="2.40.40.10">
    <property type="entry name" value="RlpA-like domain"/>
    <property type="match status" value="1"/>
</dbReference>
<keyword evidence="3" id="KW-1185">Reference proteome</keyword>
<comment type="caution">
    <text evidence="2">The sequence shown here is derived from an EMBL/GenBank/DDBJ whole genome shotgun (WGS) entry which is preliminary data.</text>
</comment>